<protein>
    <submittedName>
        <fullName evidence="2">Uncharacterized protein</fullName>
    </submittedName>
</protein>
<reference evidence="2 3" key="1">
    <citation type="submission" date="2021-08" db="EMBL/GenBank/DDBJ databases">
        <title>Draft Genome Sequence of Phanerochaete sordida strain YK-624.</title>
        <authorList>
            <person name="Mori T."/>
            <person name="Dohra H."/>
            <person name="Suzuki T."/>
            <person name="Kawagishi H."/>
            <person name="Hirai H."/>
        </authorList>
    </citation>
    <scope>NUCLEOTIDE SEQUENCE [LARGE SCALE GENOMIC DNA]</scope>
    <source>
        <strain evidence="2 3">YK-624</strain>
    </source>
</reference>
<accession>A0A9P3LFB8</accession>
<dbReference type="Proteomes" id="UP000703269">
    <property type="component" value="Unassembled WGS sequence"/>
</dbReference>
<dbReference type="EMBL" id="BPQB01000026">
    <property type="protein sequence ID" value="GJE92458.1"/>
    <property type="molecule type" value="Genomic_DNA"/>
</dbReference>
<feature type="region of interest" description="Disordered" evidence="1">
    <location>
        <begin position="1"/>
        <end position="27"/>
    </location>
</feature>
<feature type="compositionally biased region" description="Basic residues" evidence="1">
    <location>
        <begin position="17"/>
        <end position="27"/>
    </location>
</feature>
<organism evidence="2 3">
    <name type="scientific">Phanerochaete sordida</name>
    <dbReference type="NCBI Taxonomy" id="48140"/>
    <lineage>
        <taxon>Eukaryota</taxon>
        <taxon>Fungi</taxon>
        <taxon>Dikarya</taxon>
        <taxon>Basidiomycota</taxon>
        <taxon>Agaricomycotina</taxon>
        <taxon>Agaricomycetes</taxon>
        <taxon>Polyporales</taxon>
        <taxon>Phanerochaetaceae</taxon>
        <taxon>Phanerochaete</taxon>
    </lineage>
</organism>
<name>A0A9P3LFB8_9APHY</name>
<keyword evidence="3" id="KW-1185">Reference proteome</keyword>
<comment type="caution">
    <text evidence="2">The sequence shown here is derived from an EMBL/GenBank/DDBJ whole genome shotgun (WGS) entry which is preliminary data.</text>
</comment>
<feature type="compositionally biased region" description="Basic and acidic residues" evidence="1">
    <location>
        <begin position="1"/>
        <end position="11"/>
    </location>
</feature>
<gene>
    <name evidence="2" type="ORF">PsYK624_086120</name>
</gene>
<evidence type="ECO:0000313" key="2">
    <source>
        <dbReference type="EMBL" id="GJE92458.1"/>
    </source>
</evidence>
<evidence type="ECO:0000256" key="1">
    <source>
        <dbReference type="SAM" id="MobiDB-lite"/>
    </source>
</evidence>
<dbReference type="AlphaFoldDB" id="A0A9P3LFB8"/>
<proteinExistence type="predicted"/>
<sequence length="92" mass="10016">MEKCTNEEKQRPAMTLTHRKSHVSSKRRGVDFAGVAYRALAGESPPPDAGARCGHGVRSTLRSAPRHLAASFWLVACSLHDCFSAKLQQIVA</sequence>
<evidence type="ECO:0000313" key="3">
    <source>
        <dbReference type="Proteomes" id="UP000703269"/>
    </source>
</evidence>